<evidence type="ECO:0000313" key="4">
    <source>
        <dbReference type="Proteomes" id="UP000823941"/>
    </source>
</evidence>
<dbReference type="InterPro" id="IPR052134">
    <property type="entry name" value="ILF2"/>
</dbReference>
<dbReference type="EMBL" id="JAHIBW010000024">
    <property type="protein sequence ID" value="KAG7298277.1"/>
    <property type="molecule type" value="Genomic_DNA"/>
</dbReference>
<evidence type="ECO:0000256" key="2">
    <source>
        <dbReference type="SAM" id="MobiDB-lite"/>
    </source>
</evidence>
<protein>
    <submittedName>
        <fullName evidence="3">Uncharacterized protein</fullName>
    </submittedName>
</protein>
<gene>
    <name evidence="3" type="ORF">JYU34_017866</name>
</gene>
<dbReference type="PANTHER" id="PTHR46447:SF1">
    <property type="entry name" value="INTERLEUKIN ENHANCER-BINDING FACTOR 2"/>
    <property type="match status" value="1"/>
</dbReference>
<accession>A0ABQ7PZ66</accession>
<dbReference type="Gene3D" id="1.10.1410.40">
    <property type="match status" value="1"/>
</dbReference>
<feature type="region of interest" description="Disordered" evidence="2">
    <location>
        <begin position="98"/>
        <end position="121"/>
    </location>
</feature>
<feature type="compositionally biased region" description="Acidic residues" evidence="2">
    <location>
        <begin position="105"/>
        <end position="115"/>
    </location>
</feature>
<evidence type="ECO:0000313" key="3">
    <source>
        <dbReference type="EMBL" id="KAG7298277.1"/>
    </source>
</evidence>
<reference evidence="3 4" key="1">
    <citation type="submission" date="2021-06" db="EMBL/GenBank/DDBJ databases">
        <title>A haploid diamondback moth (Plutella xylostella L.) genome assembly resolves 31 chromosomes and identifies a diamide resistance mutation.</title>
        <authorList>
            <person name="Ward C.M."/>
            <person name="Perry K.D."/>
            <person name="Baker G."/>
            <person name="Powis K."/>
            <person name="Heckel D.G."/>
            <person name="Baxter S.W."/>
        </authorList>
    </citation>
    <scope>NUCLEOTIDE SEQUENCE [LARGE SCALE GENOMIC DNA]</scope>
    <source>
        <strain evidence="3 4">LV</strain>
        <tissue evidence="3">Single pupa</tissue>
    </source>
</reference>
<proteinExistence type="predicted"/>
<keyword evidence="1" id="KW-0238">DNA-binding</keyword>
<comment type="caution">
    <text evidence="3">The sequence shown here is derived from an EMBL/GenBank/DDBJ whole genome shotgun (WGS) entry which is preliminary data.</text>
</comment>
<name>A0ABQ7PZ66_PLUXY</name>
<dbReference type="Proteomes" id="UP000823941">
    <property type="component" value="Chromosome 24"/>
</dbReference>
<evidence type="ECO:0000256" key="1">
    <source>
        <dbReference type="ARBA" id="ARBA00023125"/>
    </source>
</evidence>
<dbReference type="PANTHER" id="PTHR46447">
    <property type="entry name" value="INTERLEUKIN ENHANCER-BINDING FACTOR"/>
    <property type="match status" value="1"/>
</dbReference>
<keyword evidence="4" id="KW-1185">Reference proteome</keyword>
<organism evidence="3 4">
    <name type="scientific">Plutella xylostella</name>
    <name type="common">Diamondback moth</name>
    <name type="synonym">Plutella maculipennis</name>
    <dbReference type="NCBI Taxonomy" id="51655"/>
    <lineage>
        <taxon>Eukaryota</taxon>
        <taxon>Metazoa</taxon>
        <taxon>Ecdysozoa</taxon>
        <taxon>Arthropoda</taxon>
        <taxon>Hexapoda</taxon>
        <taxon>Insecta</taxon>
        <taxon>Pterygota</taxon>
        <taxon>Neoptera</taxon>
        <taxon>Endopterygota</taxon>
        <taxon>Lepidoptera</taxon>
        <taxon>Glossata</taxon>
        <taxon>Ditrysia</taxon>
        <taxon>Yponomeutoidea</taxon>
        <taxon>Plutellidae</taxon>
        <taxon>Plutella</taxon>
    </lineage>
</organism>
<sequence>MTIIILLHTVVDRSLSWRKTNCLSRIVPPPSERMIQFERMNESTIRTASSAYAADLLRVVSRGGHRYVLGLQPFEGGKDISSEITVWDGVVVSPLAPAYQPAEPMDTDDKEEENSQDGVAA</sequence>